<keyword evidence="1" id="KW-0963">Cytoplasm</keyword>
<evidence type="ECO:0000256" key="4">
    <source>
        <dbReference type="ARBA" id="ARBA00024428"/>
    </source>
</evidence>
<dbReference type="InterPro" id="IPR031531">
    <property type="entry name" value="DNAAF8"/>
</dbReference>
<feature type="non-terminal residue" evidence="7">
    <location>
        <position position="1"/>
    </location>
</feature>
<comment type="subcellular location">
    <subcellularLocation>
        <location evidence="3">Dynein axonemal particle</location>
    </subcellularLocation>
</comment>
<evidence type="ECO:0000256" key="6">
    <source>
        <dbReference type="SAM" id="MobiDB-lite"/>
    </source>
</evidence>
<proteinExistence type="predicted"/>
<evidence type="ECO:0000256" key="5">
    <source>
        <dbReference type="ARBA" id="ARBA00030565"/>
    </source>
</evidence>
<feature type="region of interest" description="Disordered" evidence="6">
    <location>
        <begin position="35"/>
        <end position="70"/>
    </location>
</feature>
<evidence type="ECO:0000256" key="3">
    <source>
        <dbReference type="ARBA" id="ARBA00024190"/>
    </source>
</evidence>
<dbReference type="PANTHER" id="PTHR35977:SF1">
    <property type="entry name" value="DYNEIN AXONEMAL ASSEMBLY FACTOR 8"/>
    <property type="match status" value="1"/>
</dbReference>
<evidence type="ECO:0000256" key="1">
    <source>
        <dbReference type="ARBA" id="ARBA00022490"/>
    </source>
</evidence>
<dbReference type="GO" id="GO:0120293">
    <property type="term" value="C:dynein axonemal particle"/>
    <property type="evidence" value="ECO:0007669"/>
    <property type="project" value="UniProtKB-SubCell"/>
</dbReference>
<keyword evidence="8" id="KW-1185">Reference proteome</keyword>
<feature type="non-terminal residue" evidence="7">
    <location>
        <position position="163"/>
    </location>
</feature>
<gene>
    <name evidence="7" type="ORF">N310_02000</name>
</gene>
<evidence type="ECO:0000313" key="7">
    <source>
        <dbReference type="EMBL" id="KFP76157.1"/>
    </source>
</evidence>
<comment type="function">
    <text evidence="2">In cyliated cells, dynein axonemal particle-specific protein required for deployment of ODA to the axoneme. Interacts with outer dynein arm (ODA) subunits.</text>
</comment>
<dbReference type="PANTHER" id="PTHR35977">
    <property type="entry name" value="CHROMOSOME 16 OPEN READING FRAME 71"/>
    <property type="match status" value="1"/>
</dbReference>
<reference evidence="7 8" key="1">
    <citation type="submission" date="2014-04" db="EMBL/GenBank/DDBJ databases">
        <title>Genome evolution of avian class.</title>
        <authorList>
            <person name="Zhang G."/>
            <person name="Li C."/>
        </authorList>
    </citation>
    <scope>NUCLEOTIDE SEQUENCE [LARGE SCALE GENOMIC DNA]</scope>
    <source>
        <strain evidence="7">BGI_N310</strain>
    </source>
</reference>
<evidence type="ECO:0000256" key="2">
    <source>
        <dbReference type="ARBA" id="ARBA00024177"/>
    </source>
</evidence>
<dbReference type="AlphaFoldDB" id="A0A091NE98"/>
<feature type="compositionally biased region" description="Low complexity" evidence="6">
    <location>
        <begin position="1"/>
        <end position="14"/>
    </location>
</feature>
<dbReference type="GO" id="GO:0070840">
    <property type="term" value="F:dynein complex binding"/>
    <property type="evidence" value="ECO:0007669"/>
    <property type="project" value="InterPro"/>
</dbReference>
<name>A0A091NE98_9PASS</name>
<dbReference type="Proteomes" id="UP000053537">
    <property type="component" value="Unassembled WGS sequence"/>
</dbReference>
<evidence type="ECO:0000313" key="8">
    <source>
        <dbReference type="Proteomes" id="UP000053537"/>
    </source>
</evidence>
<sequence>HRDVALLSSSASSLRMDMRPQCLPEPETVYIDLRDADPQKSVTFPEEEQSASGSSAEEEEPMTIKDKAERRMRNCSGKSFLLQQLRAAWKGPSELLHEVPTPAEKLDPETLENRGYSYRSQKQCCKVNQETKKVIPRNLIGLEPEKNSSTWKTEEENKVEAEK</sequence>
<accession>A0A091NE98</accession>
<dbReference type="Pfam" id="PF15773">
    <property type="entry name" value="DAAP1"/>
    <property type="match status" value="1"/>
</dbReference>
<protein>
    <recommendedName>
        <fullName evidence="4">Dynein axonemal assembly factor 8</fullName>
    </recommendedName>
    <alternativeName>
        <fullName evidence="5">Dynein axonemal-associated protein 1</fullName>
    </alternativeName>
</protein>
<organism evidence="7 8">
    <name type="scientific">Acanthisitta chloris</name>
    <name type="common">rifleman</name>
    <dbReference type="NCBI Taxonomy" id="57068"/>
    <lineage>
        <taxon>Eukaryota</taxon>
        <taxon>Metazoa</taxon>
        <taxon>Chordata</taxon>
        <taxon>Craniata</taxon>
        <taxon>Vertebrata</taxon>
        <taxon>Euteleostomi</taxon>
        <taxon>Archelosauria</taxon>
        <taxon>Archosauria</taxon>
        <taxon>Dinosauria</taxon>
        <taxon>Saurischia</taxon>
        <taxon>Theropoda</taxon>
        <taxon>Coelurosauria</taxon>
        <taxon>Aves</taxon>
        <taxon>Neognathae</taxon>
        <taxon>Neoaves</taxon>
        <taxon>Telluraves</taxon>
        <taxon>Australaves</taxon>
        <taxon>Passeriformes</taxon>
        <taxon>Acanthisittidae</taxon>
        <taxon>Acanthisitta</taxon>
    </lineage>
</organism>
<feature type="region of interest" description="Disordered" evidence="6">
    <location>
        <begin position="1"/>
        <end position="20"/>
    </location>
</feature>
<dbReference type="EMBL" id="KK830484">
    <property type="protein sequence ID" value="KFP76157.1"/>
    <property type="molecule type" value="Genomic_DNA"/>
</dbReference>